<protein>
    <submittedName>
        <fullName evidence="1">Uncharacterized protein</fullName>
    </submittedName>
</protein>
<name>A0A9Q0FDP0_9ROSI</name>
<dbReference type="Proteomes" id="UP001141552">
    <property type="component" value="Unassembled WGS sequence"/>
</dbReference>
<gene>
    <name evidence="1" type="ORF">Tsubulata_044144</name>
</gene>
<dbReference type="AlphaFoldDB" id="A0A9Q0FDP0"/>
<feature type="non-terminal residue" evidence="1">
    <location>
        <position position="1"/>
    </location>
</feature>
<evidence type="ECO:0000313" key="2">
    <source>
        <dbReference type="Proteomes" id="UP001141552"/>
    </source>
</evidence>
<dbReference type="PANTHER" id="PTHR34361">
    <property type="entry name" value="OS08G0157800 PROTEIN"/>
    <property type="match status" value="1"/>
</dbReference>
<dbReference type="OrthoDB" id="1746036at2759"/>
<dbReference type="PANTHER" id="PTHR34361:SF2">
    <property type="entry name" value="OS08G0157800 PROTEIN"/>
    <property type="match status" value="1"/>
</dbReference>
<comment type="caution">
    <text evidence="1">The sequence shown here is derived from an EMBL/GenBank/DDBJ whole genome shotgun (WGS) entry which is preliminary data.</text>
</comment>
<sequence>FSCAESKPKLNNKVGCVIDYQIVKPYIRTSQKERRINKPNAAAAAAAAQTLDCLGSSKDSMLSIVRRRIKPVTIRMMPAASIHASPDDDHDDLVLGRKRPNSVLPPLKSPLEYEGNLEDGIALYRYMFPPTWSLDNEGFEVSSYGWTAETIQPAHEVVGGTADDYTAGIRPPFDDLTGCDLDCPKWRVRLSFIRAVQYLTQITGHKHEPVEIVRKKQVAFANAQEVALPPKPKPGAKSKRSCGRSKAVQDHLKATMHDNRTRVLRVDAAKCQDQLECQQVLDAGSMTHKNEKFSKFAIVGDAADLVKEDKMTQAIKKVLAENFQDVQETQPQMLLYNNLWLEAEASLCLLNSTARFDRMKMEIENYNLPKENGIFFFLKKPSSIKSCPFLFCLNSFFGFRHLSRFTRKVIYKLWRISQGPRIDEVVNKNGPLMYSSILDSSLSATSGHSDDVMAKFNILNSRIFRINRTG</sequence>
<reference evidence="1" key="2">
    <citation type="journal article" date="2023" name="Plants (Basel)">
        <title>Annotation of the Turnera subulata (Passifloraceae) Draft Genome Reveals the S-Locus Evolved after the Divergence of Turneroideae from Passifloroideae in a Stepwise Manner.</title>
        <authorList>
            <person name="Henning P.M."/>
            <person name="Roalson E.H."/>
            <person name="Mir W."/>
            <person name="McCubbin A.G."/>
            <person name="Shore J.S."/>
        </authorList>
    </citation>
    <scope>NUCLEOTIDE SEQUENCE</scope>
    <source>
        <strain evidence="1">F60SS</strain>
    </source>
</reference>
<dbReference type="EMBL" id="JAKUCV010006077">
    <property type="protein sequence ID" value="KAJ4828815.1"/>
    <property type="molecule type" value="Genomic_DNA"/>
</dbReference>
<reference evidence="1" key="1">
    <citation type="submission" date="2022-02" db="EMBL/GenBank/DDBJ databases">
        <authorList>
            <person name="Henning P.M."/>
            <person name="McCubbin A.G."/>
            <person name="Shore J.S."/>
        </authorList>
    </citation>
    <scope>NUCLEOTIDE SEQUENCE</scope>
    <source>
        <strain evidence="1">F60SS</strain>
        <tissue evidence="1">Leaves</tissue>
    </source>
</reference>
<accession>A0A9Q0FDP0</accession>
<organism evidence="1 2">
    <name type="scientific">Turnera subulata</name>
    <dbReference type="NCBI Taxonomy" id="218843"/>
    <lineage>
        <taxon>Eukaryota</taxon>
        <taxon>Viridiplantae</taxon>
        <taxon>Streptophyta</taxon>
        <taxon>Embryophyta</taxon>
        <taxon>Tracheophyta</taxon>
        <taxon>Spermatophyta</taxon>
        <taxon>Magnoliopsida</taxon>
        <taxon>eudicotyledons</taxon>
        <taxon>Gunneridae</taxon>
        <taxon>Pentapetalae</taxon>
        <taxon>rosids</taxon>
        <taxon>fabids</taxon>
        <taxon>Malpighiales</taxon>
        <taxon>Passifloraceae</taxon>
        <taxon>Turnera</taxon>
    </lineage>
</organism>
<keyword evidence="2" id="KW-1185">Reference proteome</keyword>
<proteinExistence type="predicted"/>
<evidence type="ECO:0000313" key="1">
    <source>
        <dbReference type="EMBL" id="KAJ4828815.1"/>
    </source>
</evidence>